<name>A0A5V2QRH2_SALER</name>
<evidence type="ECO:0000313" key="1">
    <source>
        <dbReference type="EMBL" id="EBT6290890.1"/>
    </source>
</evidence>
<dbReference type="AlphaFoldDB" id="A0A5V2QRH2"/>
<protein>
    <submittedName>
        <fullName evidence="1">Uncharacterized protein</fullName>
    </submittedName>
</protein>
<organism evidence="1">
    <name type="scientific">Salmonella enterica</name>
    <name type="common">Salmonella choleraesuis</name>
    <dbReference type="NCBI Taxonomy" id="28901"/>
    <lineage>
        <taxon>Bacteria</taxon>
        <taxon>Pseudomonadati</taxon>
        <taxon>Pseudomonadota</taxon>
        <taxon>Gammaproteobacteria</taxon>
        <taxon>Enterobacterales</taxon>
        <taxon>Enterobacteriaceae</taxon>
        <taxon>Salmonella</taxon>
    </lineage>
</organism>
<accession>A0A5V2QRH2</accession>
<comment type="caution">
    <text evidence="1">The sequence shown here is derived from an EMBL/GenBank/DDBJ whole genome shotgun (WGS) entry which is preliminary data.</text>
</comment>
<dbReference type="EMBL" id="AAGZJS010000016">
    <property type="protein sequence ID" value="EBT6290890.1"/>
    <property type="molecule type" value="Genomic_DNA"/>
</dbReference>
<sequence>MNNLDLEVINNKINPEDKFINSISRRFYAMYGENENRDVFDGSVSLFINEVIKSIHKLRAEGIVINTQRAISRITHCCHVILLSKIRGIFNDDLFNPNDNNDLVDCYNRDLVTSRVKNVFEKHKFHIVYFNAELIMDNLINYFYLIKTRNIIGAKSLLRLLEGHLVNEALKPIIASDSVYFHLFSDDNNPNLNLKPTLNLKKRGPIKRNVETKKLVSDITSATVEKYPNVSDHKLSQAIREHLSSKKNDISYNTIKKWVKERREQEGTTCNLEESYKGVISLVIP</sequence>
<reference evidence="1" key="1">
    <citation type="submission" date="2018-07" db="EMBL/GenBank/DDBJ databases">
        <authorList>
            <consortium name="PulseNet: The National Subtyping Network for Foodborne Disease Surveillance"/>
            <person name="Tarr C.L."/>
            <person name="Trees E."/>
            <person name="Katz L.S."/>
            <person name="Carleton-Romer H.A."/>
            <person name="Stroika S."/>
            <person name="Kucerova Z."/>
            <person name="Roache K.F."/>
            <person name="Sabol A.L."/>
            <person name="Besser J."/>
            <person name="Gerner-Smidt P."/>
        </authorList>
    </citation>
    <scope>NUCLEOTIDE SEQUENCE</scope>
    <source>
        <strain evidence="1">PNUSAS023047</strain>
    </source>
</reference>
<proteinExistence type="predicted"/>
<gene>
    <name evidence="1" type="ORF">CNP70_15450</name>
</gene>